<sequence>MIVTVLGVPRVSEINQLRRAVAPALTVFPRQRINHNYALYGDMSARVPRASEINRYVQKWLEERECPRASETIFIGLCAKTIIHQWLNTGGI</sequence>
<name>A0A939STR7_SERMA</name>
<proteinExistence type="predicted"/>
<organism evidence="1">
    <name type="scientific">Serratia marcescens</name>
    <dbReference type="NCBI Taxonomy" id="615"/>
    <lineage>
        <taxon>Bacteria</taxon>
        <taxon>Pseudomonadati</taxon>
        <taxon>Pseudomonadota</taxon>
        <taxon>Gammaproteobacteria</taxon>
        <taxon>Enterobacterales</taxon>
        <taxon>Yersiniaceae</taxon>
        <taxon>Serratia</taxon>
    </lineage>
</organism>
<comment type="caution">
    <text evidence="1">The sequence shown here is derived from an EMBL/GenBank/DDBJ whole genome shotgun (WGS) entry which is preliminary data.</text>
</comment>
<protein>
    <submittedName>
        <fullName evidence="1">Uncharacterized protein</fullName>
    </submittedName>
</protein>
<gene>
    <name evidence="1" type="ORF">J4732_19560</name>
</gene>
<dbReference type="AlphaFoldDB" id="A0A939STR7"/>
<reference evidence="1" key="1">
    <citation type="submission" date="2021-03" db="EMBL/GenBank/DDBJ databases">
        <title>Molecular epidemiology and mechanisms of colistin and carbapenem resistance in Enterobacteriaceae from clinical isolates, the environment and porcine samples in Pretoria, South Africa.</title>
        <authorList>
            <person name="Bogoshi D."/>
            <person name="Mbelle N.M."/>
            <person name="Naidoo V."/>
            <person name="Osei Sekyere J."/>
        </authorList>
    </citation>
    <scope>NUCLEOTIDE SEQUENCE</scope>
    <source>
        <strain evidence="1">C080</strain>
    </source>
</reference>
<evidence type="ECO:0000313" key="1">
    <source>
        <dbReference type="EMBL" id="MBO2007272.1"/>
    </source>
</evidence>
<accession>A0A939STR7</accession>
<dbReference type="EMBL" id="JAGETR010000163">
    <property type="protein sequence ID" value="MBO2007272.1"/>
    <property type="molecule type" value="Genomic_DNA"/>
</dbReference>